<keyword evidence="2" id="KW-0408">Iron</keyword>
<protein>
    <submittedName>
        <fullName evidence="3">Cytochrome P450</fullName>
    </submittedName>
</protein>
<keyword evidence="4" id="KW-1185">Reference proteome</keyword>
<dbReference type="CDD" id="cd11029">
    <property type="entry name" value="CYP107-like"/>
    <property type="match status" value="1"/>
</dbReference>
<evidence type="ECO:0000256" key="1">
    <source>
        <dbReference type="ARBA" id="ARBA00010617"/>
    </source>
</evidence>
<dbReference type="InterPro" id="IPR036396">
    <property type="entry name" value="Cyt_P450_sf"/>
</dbReference>
<dbReference type="Proteomes" id="UP001501442">
    <property type="component" value="Unassembled WGS sequence"/>
</dbReference>
<keyword evidence="2" id="KW-0349">Heme</keyword>
<dbReference type="InterPro" id="IPR017972">
    <property type="entry name" value="Cyt_P450_CS"/>
</dbReference>
<accession>A0ABP8U4B3</accession>
<dbReference type="PANTHER" id="PTHR46696:SF1">
    <property type="entry name" value="CYTOCHROME P450 YJIB-RELATED"/>
    <property type="match status" value="1"/>
</dbReference>
<dbReference type="EMBL" id="BAABHK010000002">
    <property type="protein sequence ID" value="GAA4623617.1"/>
    <property type="molecule type" value="Genomic_DNA"/>
</dbReference>
<dbReference type="PRINTS" id="PR00359">
    <property type="entry name" value="BP450"/>
</dbReference>
<sequence length="394" mass="43142">MTPQRIPVPTEHIYDTQARLRDIGPVVPIELSGGVGVWAVTTHAAAHEVLANDKVYARNARNYPALHDGSIPADWPFRPFIEADHMATADGLDHRRLRTMVNKAFTPSRVTALAPRIEEITAALIDDLTAAGDGVDLVPAFGEALPIKVICELFGIPEEDRAPLRAWTQSVINAGDQSVEAQLAMLGYLARFAERRRADLQDDLTSMLIKVQQDGEVTLSDDELAGMLFLFVIAGHETTMHLLDNAIVALSLHPDQRDLAIRDGLWEQVVEETLRRYPSVPMAVFRFTTQDTTLAGVELPAGAPLLLSLSGTDSAQHGADADRFDITRTHRAHLAFGHGPHFCVGAPLARLEGRIGLSALYQRFPKLRMAVDPSEVMYTSFTTSGPASLPVHLY</sequence>
<dbReference type="SUPFAM" id="SSF48264">
    <property type="entry name" value="Cytochrome P450"/>
    <property type="match status" value="1"/>
</dbReference>
<dbReference type="InterPro" id="IPR001128">
    <property type="entry name" value="Cyt_P450"/>
</dbReference>
<proteinExistence type="inferred from homology"/>
<evidence type="ECO:0000313" key="3">
    <source>
        <dbReference type="EMBL" id="GAA4623617.1"/>
    </source>
</evidence>
<keyword evidence="2" id="KW-0479">Metal-binding</keyword>
<comment type="similarity">
    <text evidence="1 2">Belongs to the cytochrome P450 family.</text>
</comment>
<evidence type="ECO:0000313" key="4">
    <source>
        <dbReference type="Proteomes" id="UP001501442"/>
    </source>
</evidence>
<dbReference type="PANTHER" id="PTHR46696">
    <property type="entry name" value="P450, PUTATIVE (EUROFUNG)-RELATED"/>
    <property type="match status" value="1"/>
</dbReference>
<dbReference type="Pfam" id="PF00067">
    <property type="entry name" value="p450"/>
    <property type="match status" value="2"/>
</dbReference>
<reference evidence="4" key="1">
    <citation type="journal article" date="2019" name="Int. J. Syst. Evol. Microbiol.">
        <title>The Global Catalogue of Microorganisms (GCM) 10K type strain sequencing project: providing services to taxonomists for standard genome sequencing and annotation.</title>
        <authorList>
            <consortium name="The Broad Institute Genomics Platform"/>
            <consortium name="The Broad Institute Genome Sequencing Center for Infectious Disease"/>
            <person name="Wu L."/>
            <person name="Ma J."/>
        </authorList>
    </citation>
    <scope>NUCLEOTIDE SEQUENCE [LARGE SCALE GENOMIC DNA]</scope>
    <source>
        <strain evidence="4">JCM 17939</strain>
    </source>
</reference>
<keyword evidence="2" id="KW-0560">Oxidoreductase</keyword>
<name>A0ABP8U4B3_9ACTN</name>
<dbReference type="PRINTS" id="PR00385">
    <property type="entry name" value="P450"/>
</dbReference>
<keyword evidence="2" id="KW-0503">Monooxygenase</keyword>
<gene>
    <name evidence="3" type="ORF">GCM10023196_020500</name>
</gene>
<dbReference type="PROSITE" id="PS00086">
    <property type="entry name" value="CYTOCHROME_P450"/>
    <property type="match status" value="1"/>
</dbReference>
<evidence type="ECO:0000256" key="2">
    <source>
        <dbReference type="RuleBase" id="RU000461"/>
    </source>
</evidence>
<organism evidence="3 4">
    <name type="scientific">Actinoallomurus vinaceus</name>
    <dbReference type="NCBI Taxonomy" id="1080074"/>
    <lineage>
        <taxon>Bacteria</taxon>
        <taxon>Bacillati</taxon>
        <taxon>Actinomycetota</taxon>
        <taxon>Actinomycetes</taxon>
        <taxon>Streptosporangiales</taxon>
        <taxon>Thermomonosporaceae</taxon>
        <taxon>Actinoallomurus</taxon>
    </lineage>
</organism>
<dbReference type="InterPro" id="IPR002397">
    <property type="entry name" value="Cyt_P450_B"/>
</dbReference>
<comment type="caution">
    <text evidence="3">The sequence shown here is derived from an EMBL/GenBank/DDBJ whole genome shotgun (WGS) entry which is preliminary data.</text>
</comment>
<dbReference type="RefSeq" id="WP_345430430.1">
    <property type="nucleotide sequence ID" value="NZ_BAABHK010000002.1"/>
</dbReference>
<dbReference type="Gene3D" id="1.10.630.10">
    <property type="entry name" value="Cytochrome P450"/>
    <property type="match status" value="1"/>
</dbReference>